<gene>
    <name evidence="4" type="ORF">K8V20_08390</name>
</gene>
<sequence length="215" mass="22895">MAFWDNLGQKASETTAKAVQKAKDLSDVAKYNSMISEEETKINNTYYQIGKLYLAVHGNDPEPDFAGFVSSIVESNQKIETYKQQILDIRGVQRCPKCGAEIQLGVAFCSACGAPVPHEKPAVAEDLIKCNNCGSMVKKGVRFCTACGSPMTYPATAPAPAQEEAPTPEATPAPTFEMPPIPEQPAPAVDGKVCPQCGAAVDESLSFCTNCGAKL</sequence>
<reference evidence="4" key="2">
    <citation type="submission" date="2021-09" db="EMBL/GenBank/DDBJ databases">
        <authorList>
            <person name="Gilroy R."/>
        </authorList>
    </citation>
    <scope>NUCLEOTIDE SEQUENCE</scope>
    <source>
        <strain evidence="4">ChiBcec21-2208</strain>
    </source>
</reference>
<dbReference type="AlphaFoldDB" id="A0A921IMS5"/>
<evidence type="ECO:0000259" key="3">
    <source>
        <dbReference type="Pfam" id="PF24460"/>
    </source>
</evidence>
<feature type="compositionally biased region" description="Low complexity" evidence="1">
    <location>
        <begin position="155"/>
        <end position="176"/>
    </location>
</feature>
<protein>
    <submittedName>
        <fullName evidence="4">Zinc-ribbon domain-containing protein</fullName>
    </submittedName>
</protein>
<feature type="domain" description="DZANK-type" evidence="2">
    <location>
        <begin position="95"/>
        <end position="148"/>
    </location>
</feature>
<organism evidence="4 5">
    <name type="scientific">Subdoligranulum variabile</name>
    <dbReference type="NCBI Taxonomy" id="214851"/>
    <lineage>
        <taxon>Bacteria</taxon>
        <taxon>Bacillati</taxon>
        <taxon>Bacillota</taxon>
        <taxon>Clostridia</taxon>
        <taxon>Eubacteriales</taxon>
        <taxon>Oscillospiraceae</taxon>
        <taxon>Subdoligranulum</taxon>
    </lineage>
</organism>
<comment type="caution">
    <text evidence="4">The sequence shown here is derived from an EMBL/GenBank/DDBJ whole genome shotgun (WGS) entry which is preliminary data.</text>
</comment>
<dbReference type="Proteomes" id="UP000782880">
    <property type="component" value="Unassembled WGS sequence"/>
</dbReference>
<dbReference type="Pfam" id="PF12773">
    <property type="entry name" value="DZR"/>
    <property type="match status" value="1"/>
</dbReference>
<feature type="domain" description="DUF7575" evidence="3">
    <location>
        <begin position="190"/>
        <end position="215"/>
    </location>
</feature>
<dbReference type="InterPro" id="IPR025874">
    <property type="entry name" value="DZR"/>
</dbReference>
<dbReference type="EMBL" id="DYVE01000220">
    <property type="protein sequence ID" value="HJG28643.1"/>
    <property type="molecule type" value="Genomic_DNA"/>
</dbReference>
<dbReference type="InterPro" id="IPR055997">
    <property type="entry name" value="DUF7575"/>
</dbReference>
<accession>A0A921IMS5</accession>
<evidence type="ECO:0000259" key="2">
    <source>
        <dbReference type="Pfam" id="PF12773"/>
    </source>
</evidence>
<evidence type="ECO:0000256" key="1">
    <source>
        <dbReference type="SAM" id="MobiDB-lite"/>
    </source>
</evidence>
<proteinExistence type="predicted"/>
<reference evidence="4" key="1">
    <citation type="journal article" date="2021" name="PeerJ">
        <title>Extensive microbial diversity within the chicken gut microbiome revealed by metagenomics and culture.</title>
        <authorList>
            <person name="Gilroy R."/>
            <person name="Ravi A."/>
            <person name="Getino M."/>
            <person name="Pursley I."/>
            <person name="Horton D.L."/>
            <person name="Alikhan N.F."/>
            <person name="Baker D."/>
            <person name="Gharbi K."/>
            <person name="Hall N."/>
            <person name="Watson M."/>
            <person name="Adriaenssens E.M."/>
            <person name="Foster-Nyarko E."/>
            <person name="Jarju S."/>
            <person name="Secka A."/>
            <person name="Antonio M."/>
            <person name="Oren A."/>
            <person name="Chaudhuri R.R."/>
            <person name="La Ragione R."/>
            <person name="Hildebrand F."/>
            <person name="Pallen M.J."/>
        </authorList>
    </citation>
    <scope>NUCLEOTIDE SEQUENCE</scope>
    <source>
        <strain evidence="4">ChiBcec21-2208</strain>
    </source>
</reference>
<evidence type="ECO:0000313" key="5">
    <source>
        <dbReference type="Proteomes" id="UP000782880"/>
    </source>
</evidence>
<evidence type="ECO:0000313" key="4">
    <source>
        <dbReference type="EMBL" id="HJG28643.1"/>
    </source>
</evidence>
<feature type="region of interest" description="Disordered" evidence="1">
    <location>
        <begin position="155"/>
        <end position="182"/>
    </location>
</feature>
<name>A0A921IMS5_9FIRM</name>
<dbReference type="Pfam" id="PF24460">
    <property type="entry name" value="DUF7575"/>
    <property type="match status" value="1"/>
</dbReference>